<dbReference type="EMBL" id="WHVB01000028">
    <property type="protein sequence ID" value="KAF8469433.1"/>
    <property type="molecule type" value="Genomic_DNA"/>
</dbReference>
<protein>
    <submittedName>
        <fullName evidence="1">Uncharacterized protein</fullName>
    </submittedName>
</protein>
<evidence type="ECO:0000313" key="1">
    <source>
        <dbReference type="EMBL" id="KAF8469433.1"/>
    </source>
</evidence>
<reference evidence="1" key="2">
    <citation type="journal article" date="2020" name="Nat. Commun.">
        <title>Large-scale genome sequencing of mycorrhizal fungi provides insights into the early evolution of symbiotic traits.</title>
        <authorList>
            <person name="Miyauchi S."/>
            <person name="Kiss E."/>
            <person name="Kuo A."/>
            <person name="Drula E."/>
            <person name="Kohler A."/>
            <person name="Sanchez-Garcia M."/>
            <person name="Morin E."/>
            <person name="Andreopoulos B."/>
            <person name="Barry K.W."/>
            <person name="Bonito G."/>
            <person name="Buee M."/>
            <person name="Carver A."/>
            <person name="Chen C."/>
            <person name="Cichocki N."/>
            <person name="Clum A."/>
            <person name="Culley D."/>
            <person name="Crous P.W."/>
            <person name="Fauchery L."/>
            <person name="Girlanda M."/>
            <person name="Hayes R.D."/>
            <person name="Keri Z."/>
            <person name="LaButti K."/>
            <person name="Lipzen A."/>
            <person name="Lombard V."/>
            <person name="Magnuson J."/>
            <person name="Maillard F."/>
            <person name="Murat C."/>
            <person name="Nolan M."/>
            <person name="Ohm R.A."/>
            <person name="Pangilinan J."/>
            <person name="Pereira M.F."/>
            <person name="Perotto S."/>
            <person name="Peter M."/>
            <person name="Pfister S."/>
            <person name="Riley R."/>
            <person name="Sitrit Y."/>
            <person name="Stielow J.B."/>
            <person name="Szollosi G."/>
            <person name="Zifcakova L."/>
            <person name="Stursova M."/>
            <person name="Spatafora J.W."/>
            <person name="Tedersoo L."/>
            <person name="Vaario L.M."/>
            <person name="Yamada A."/>
            <person name="Yan M."/>
            <person name="Wang P."/>
            <person name="Xu J."/>
            <person name="Bruns T."/>
            <person name="Baldrian P."/>
            <person name="Vilgalys R."/>
            <person name="Dunand C."/>
            <person name="Henrissat B."/>
            <person name="Grigoriev I.V."/>
            <person name="Hibbett D."/>
            <person name="Nagy L.G."/>
            <person name="Martin F.M."/>
        </authorList>
    </citation>
    <scope>NUCLEOTIDE SEQUENCE</scope>
    <source>
        <strain evidence="1">Prilba</strain>
    </source>
</reference>
<name>A0A9P5JXU0_9AGAM</name>
<keyword evidence="2" id="KW-1185">Reference proteome</keyword>
<proteinExistence type="predicted"/>
<sequence length="160" mass="18191">MCLVFENEMLHRRKYLTERIENLGHGRYLPVEVPAVDTCGKDIRLGLLAGIETHVNVFTGEPETSTVGLEVLCCVHKLQEPWNGKRELLEERNEDLLEARGGDSTNNCFQVSTNSLERKVTKVRKGDVCRDWRIYELPLHVSVGNSECGGDHEHLQLRHG</sequence>
<comment type="caution">
    <text evidence="1">The sequence shown here is derived from an EMBL/GenBank/DDBJ whole genome shotgun (WGS) entry which is preliminary data.</text>
</comment>
<dbReference type="AlphaFoldDB" id="A0A9P5JXU0"/>
<reference evidence="1" key="1">
    <citation type="submission" date="2019-10" db="EMBL/GenBank/DDBJ databases">
        <authorList>
            <consortium name="DOE Joint Genome Institute"/>
            <person name="Kuo A."/>
            <person name="Miyauchi S."/>
            <person name="Kiss E."/>
            <person name="Drula E."/>
            <person name="Kohler A."/>
            <person name="Sanchez-Garcia M."/>
            <person name="Andreopoulos B."/>
            <person name="Barry K.W."/>
            <person name="Bonito G."/>
            <person name="Buee M."/>
            <person name="Carver A."/>
            <person name="Chen C."/>
            <person name="Cichocki N."/>
            <person name="Clum A."/>
            <person name="Culley D."/>
            <person name="Crous P.W."/>
            <person name="Fauchery L."/>
            <person name="Girlanda M."/>
            <person name="Hayes R."/>
            <person name="Keri Z."/>
            <person name="LaButti K."/>
            <person name="Lipzen A."/>
            <person name="Lombard V."/>
            <person name="Magnuson J."/>
            <person name="Maillard F."/>
            <person name="Morin E."/>
            <person name="Murat C."/>
            <person name="Nolan M."/>
            <person name="Ohm R."/>
            <person name="Pangilinan J."/>
            <person name="Pereira M."/>
            <person name="Perotto S."/>
            <person name="Peter M."/>
            <person name="Riley R."/>
            <person name="Sitrit Y."/>
            <person name="Stielow B."/>
            <person name="Szollosi G."/>
            <person name="Zifcakova L."/>
            <person name="Stursova M."/>
            <person name="Spatafora J.W."/>
            <person name="Tedersoo L."/>
            <person name="Vaario L.-M."/>
            <person name="Yamada A."/>
            <person name="Yan M."/>
            <person name="Wang P."/>
            <person name="Xu J."/>
            <person name="Bruns T."/>
            <person name="Baldrian P."/>
            <person name="Vilgalys R."/>
            <person name="Henrissat B."/>
            <person name="Grigoriev I.V."/>
            <person name="Hibbett D."/>
            <person name="Nagy L.G."/>
            <person name="Martin F.M."/>
        </authorList>
    </citation>
    <scope>NUCLEOTIDE SEQUENCE</scope>
    <source>
        <strain evidence="1">Prilba</strain>
    </source>
</reference>
<gene>
    <name evidence="1" type="ORF">DFH94DRAFT_773868</name>
</gene>
<accession>A0A9P5JXU0</accession>
<organism evidence="1 2">
    <name type="scientific">Russula ochroleuca</name>
    <dbReference type="NCBI Taxonomy" id="152965"/>
    <lineage>
        <taxon>Eukaryota</taxon>
        <taxon>Fungi</taxon>
        <taxon>Dikarya</taxon>
        <taxon>Basidiomycota</taxon>
        <taxon>Agaricomycotina</taxon>
        <taxon>Agaricomycetes</taxon>
        <taxon>Russulales</taxon>
        <taxon>Russulaceae</taxon>
        <taxon>Russula</taxon>
    </lineage>
</organism>
<dbReference type="Proteomes" id="UP000759537">
    <property type="component" value="Unassembled WGS sequence"/>
</dbReference>
<evidence type="ECO:0000313" key="2">
    <source>
        <dbReference type="Proteomes" id="UP000759537"/>
    </source>
</evidence>
<dbReference type="OrthoDB" id="10608036at2759"/>